<feature type="domain" description="Porin" evidence="12">
    <location>
        <begin position="9"/>
        <end position="317"/>
    </location>
</feature>
<keyword evidence="5" id="KW-0812">Transmembrane</keyword>
<evidence type="ECO:0000256" key="11">
    <source>
        <dbReference type="SAM" id="SignalP"/>
    </source>
</evidence>
<evidence type="ECO:0000256" key="3">
    <source>
        <dbReference type="ARBA" id="ARBA00022448"/>
    </source>
</evidence>
<dbReference type="GO" id="GO:0009279">
    <property type="term" value="C:cell outer membrane"/>
    <property type="evidence" value="ECO:0007669"/>
    <property type="project" value="UniProtKB-SubCell"/>
</dbReference>
<protein>
    <submittedName>
        <fullName evidence="13">Porin</fullName>
    </submittedName>
</protein>
<evidence type="ECO:0000256" key="5">
    <source>
        <dbReference type="ARBA" id="ARBA00022692"/>
    </source>
</evidence>
<dbReference type="STRING" id="1219032.GCA_001515545_03204"/>
<comment type="caution">
    <text evidence="13">The sequence shown here is derived from an EMBL/GenBank/DDBJ whole genome shotgun (WGS) entry which is preliminary data.</text>
</comment>
<dbReference type="InterPro" id="IPR050298">
    <property type="entry name" value="Gram-neg_bact_OMP"/>
</dbReference>
<dbReference type="InterPro" id="IPR033900">
    <property type="entry name" value="Gram_neg_porin_domain"/>
</dbReference>
<evidence type="ECO:0000256" key="6">
    <source>
        <dbReference type="ARBA" id="ARBA00022729"/>
    </source>
</evidence>
<dbReference type="PRINTS" id="PR00182">
    <property type="entry name" value="ECOLNEIPORIN"/>
</dbReference>
<dbReference type="CDD" id="cd00342">
    <property type="entry name" value="gram_neg_porins"/>
    <property type="match status" value="1"/>
</dbReference>
<dbReference type="Gene3D" id="2.40.160.10">
    <property type="entry name" value="Porin"/>
    <property type="match status" value="1"/>
</dbReference>
<organism evidence="13 14">
    <name type="scientific">Comamonas terrigena</name>
    <dbReference type="NCBI Taxonomy" id="32013"/>
    <lineage>
        <taxon>Bacteria</taxon>
        <taxon>Pseudomonadati</taxon>
        <taxon>Pseudomonadota</taxon>
        <taxon>Betaproteobacteria</taxon>
        <taxon>Burkholderiales</taxon>
        <taxon>Comamonadaceae</taxon>
        <taxon>Comamonas</taxon>
    </lineage>
</organism>
<keyword evidence="9" id="KW-0472">Membrane</keyword>
<dbReference type="GO" id="GO:0015288">
    <property type="term" value="F:porin activity"/>
    <property type="evidence" value="ECO:0007669"/>
    <property type="project" value="UniProtKB-KW"/>
</dbReference>
<comment type="subcellular location">
    <subcellularLocation>
        <location evidence="1">Cell outer membrane</location>
        <topology evidence="1">Multi-pass membrane protein</topology>
    </subcellularLocation>
</comment>
<evidence type="ECO:0000256" key="9">
    <source>
        <dbReference type="ARBA" id="ARBA00023136"/>
    </source>
</evidence>
<keyword evidence="4" id="KW-1134">Transmembrane beta strand</keyword>
<keyword evidence="6 11" id="KW-0732">Signal</keyword>
<feature type="chain" id="PRO_5012857337" evidence="11">
    <location>
        <begin position="22"/>
        <end position="343"/>
    </location>
</feature>
<dbReference type="PANTHER" id="PTHR34501:SF9">
    <property type="entry name" value="MAJOR OUTER MEMBRANE PROTEIN P.IA"/>
    <property type="match status" value="1"/>
</dbReference>
<comment type="subunit">
    <text evidence="2">Homotrimer.</text>
</comment>
<evidence type="ECO:0000256" key="4">
    <source>
        <dbReference type="ARBA" id="ARBA00022452"/>
    </source>
</evidence>
<dbReference type="RefSeq" id="WP_066539993.1">
    <property type="nucleotide sequence ID" value="NZ_PDEA01000001.1"/>
</dbReference>
<dbReference type="GO" id="GO:0034220">
    <property type="term" value="P:monoatomic ion transmembrane transport"/>
    <property type="evidence" value="ECO:0007669"/>
    <property type="project" value="InterPro"/>
</dbReference>
<evidence type="ECO:0000256" key="2">
    <source>
        <dbReference type="ARBA" id="ARBA00011233"/>
    </source>
</evidence>
<dbReference type="InterPro" id="IPR023614">
    <property type="entry name" value="Porin_dom_sf"/>
</dbReference>
<dbReference type="GO" id="GO:0046930">
    <property type="term" value="C:pore complex"/>
    <property type="evidence" value="ECO:0007669"/>
    <property type="project" value="UniProtKB-KW"/>
</dbReference>
<keyword evidence="7" id="KW-0406">Ion transport</keyword>
<dbReference type="InterPro" id="IPR002299">
    <property type="entry name" value="Porin_Neis"/>
</dbReference>
<reference evidence="14" key="1">
    <citation type="submission" date="2017-09" db="EMBL/GenBank/DDBJ databases">
        <title>FDA dAtabase for Regulatory Grade micrObial Sequences (FDA-ARGOS): Supporting development and validation of Infectious Disease Dx tests.</title>
        <authorList>
            <person name="Minogue T."/>
            <person name="Wolcott M."/>
            <person name="Wasieloski L."/>
            <person name="Aguilar W."/>
            <person name="Moore D."/>
            <person name="Tallon L."/>
            <person name="Sadzewicz L."/>
            <person name="Ott S."/>
            <person name="Zhao X."/>
            <person name="Nagaraj S."/>
            <person name="Vavikolanu K."/>
            <person name="Aluvathingal J."/>
            <person name="Nadendla S."/>
            <person name="Sichtig H."/>
        </authorList>
    </citation>
    <scope>NUCLEOTIDE SEQUENCE [LARGE SCALE GENOMIC DNA]</scope>
    <source>
        <strain evidence="14">FDAARGOS_394</strain>
    </source>
</reference>
<dbReference type="EMBL" id="PDEA01000001">
    <property type="protein sequence ID" value="PEH88113.1"/>
    <property type="molecule type" value="Genomic_DNA"/>
</dbReference>
<dbReference type="InterPro" id="IPR001702">
    <property type="entry name" value="Porin_Gram-ve"/>
</dbReference>
<sequence length="343" mass="36408">MKIQRLMLAVLAVCGTSAALAQSSVSIYGRLNTSIERQKIGDQSTTGMFNNASRIGFKGVEDLGGGLKAGFQLEAGFGSDDGSGPLNFKRQSELNLSGNFGMLRLGRWTAESNYAVADYGVLDEPNHDTGFFSDQLYSYLMRDDNKIAYRTPVLGGFTLEGAMSFHEKADGINATGPYANKNAYDVAANWESGPLALGAGYTKLGDAKQYGLRAHYTIGDFQIGGYYQRSDNVGFDSGITGTGGFGALGDFGKRNLFRLTGGYTFGASQIAVGYGHAGNIGGRDDTGASQFILGYNYNLSKRTKVYAAYTKINNKDNATYGGVGTAGAGKNASSFGVGVRHNF</sequence>
<dbReference type="PANTHER" id="PTHR34501">
    <property type="entry name" value="PROTEIN YDDL-RELATED"/>
    <property type="match status" value="1"/>
</dbReference>
<evidence type="ECO:0000259" key="12">
    <source>
        <dbReference type="Pfam" id="PF13609"/>
    </source>
</evidence>
<keyword evidence="10" id="KW-0998">Cell outer membrane</keyword>
<evidence type="ECO:0000313" key="14">
    <source>
        <dbReference type="Proteomes" id="UP000220246"/>
    </source>
</evidence>
<evidence type="ECO:0000313" key="13">
    <source>
        <dbReference type="EMBL" id="PEH88113.1"/>
    </source>
</evidence>
<accession>A0A2A7US62</accession>
<feature type="signal peptide" evidence="11">
    <location>
        <begin position="1"/>
        <end position="21"/>
    </location>
</feature>
<keyword evidence="3" id="KW-0813">Transport</keyword>
<evidence type="ECO:0000256" key="8">
    <source>
        <dbReference type="ARBA" id="ARBA00023114"/>
    </source>
</evidence>
<dbReference type="Pfam" id="PF13609">
    <property type="entry name" value="Porin_4"/>
    <property type="match status" value="1"/>
</dbReference>
<keyword evidence="8" id="KW-0626">Porin</keyword>
<name>A0A2A7US62_COMTR</name>
<dbReference type="AlphaFoldDB" id="A0A2A7US62"/>
<gene>
    <name evidence="13" type="ORF">CRM82_05405</name>
</gene>
<dbReference type="OrthoDB" id="6975458at2"/>
<evidence type="ECO:0000256" key="7">
    <source>
        <dbReference type="ARBA" id="ARBA00023065"/>
    </source>
</evidence>
<dbReference type="Proteomes" id="UP000220246">
    <property type="component" value="Unassembled WGS sequence"/>
</dbReference>
<keyword evidence="14" id="KW-1185">Reference proteome</keyword>
<evidence type="ECO:0000256" key="1">
    <source>
        <dbReference type="ARBA" id="ARBA00004571"/>
    </source>
</evidence>
<dbReference type="SUPFAM" id="SSF56935">
    <property type="entry name" value="Porins"/>
    <property type="match status" value="1"/>
</dbReference>
<dbReference type="GeneID" id="80800026"/>
<evidence type="ECO:0000256" key="10">
    <source>
        <dbReference type="ARBA" id="ARBA00023237"/>
    </source>
</evidence>
<dbReference type="PRINTS" id="PR00184">
    <property type="entry name" value="NEISSPPORIN"/>
</dbReference>
<proteinExistence type="predicted"/>